<dbReference type="PRINTS" id="PR01021">
    <property type="entry name" value="OMPADOMAIN"/>
</dbReference>
<feature type="domain" description="OmpA-like" evidence="5">
    <location>
        <begin position="204"/>
        <end position="321"/>
    </location>
</feature>
<dbReference type="Pfam" id="PF00691">
    <property type="entry name" value="OmpA"/>
    <property type="match status" value="1"/>
</dbReference>
<dbReference type="EMBL" id="FTOQ01000001">
    <property type="protein sequence ID" value="SIS58152.1"/>
    <property type="molecule type" value="Genomic_DNA"/>
</dbReference>
<dbReference type="PANTHER" id="PTHR30329:SF21">
    <property type="entry name" value="LIPOPROTEIN YIAD-RELATED"/>
    <property type="match status" value="1"/>
</dbReference>
<dbReference type="RefSeq" id="WP_083950439.1">
    <property type="nucleotide sequence ID" value="NZ_FTOQ01000001.1"/>
</dbReference>
<dbReference type="InterPro" id="IPR036737">
    <property type="entry name" value="OmpA-like_sf"/>
</dbReference>
<evidence type="ECO:0000259" key="5">
    <source>
        <dbReference type="PROSITE" id="PS51123"/>
    </source>
</evidence>
<comment type="subcellular location">
    <subcellularLocation>
        <location evidence="1">Cell outer membrane</location>
    </subcellularLocation>
</comment>
<dbReference type="Gene3D" id="3.30.1330.60">
    <property type="entry name" value="OmpA-like domain"/>
    <property type="match status" value="1"/>
</dbReference>
<evidence type="ECO:0000256" key="2">
    <source>
        <dbReference type="ARBA" id="ARBA00023136"/>
    </source>
</evidence>
<evidence type="ECO:0000313" key="7">
    <source>
        <dbReference type="Proteomes" id="UP000186684"/>
    </source>
</evidence>
<name>A0A1N7K9C8_9RHOB</name>
<proteinExistence type="predicted"/>
<gene>
    <name evidence="6" type="ORF">SAMN05421759_101555</name>
</gene>
<dbReference type="CDD" id="cd07185">
    <property type="entry name" value="OmpA_C-like"/>
    <property type="match status" value="1"/>
</dbReference>
<evidence type="ECO:0000256" key="1">
    <source>
        <dbReference type="ARBA" id="ARBA00004442"/>
    </source>
</evidence>
<accession>A0A1N7K9C8</accession>
<evidence type="ECO:0000256" key="4">
    <source>
        <dbReference type="PROSITE-ProRule" id="PRU00473"/>
    </source>
</evidence>
<sequence length="321" mass="33517">MTAIILRRASLALWLWAGPLAALDLPLPEAARETLAQDRPGARLVLPTGPWRASEGLPAEPVEGRLVARAFELPDSRATPTQLLAPLRAALDAAGYEILLDCADRRCGGFDFRFNIAVLPAPAMYVDLANYRFLSARGPDGDGVTLLTSRTQSAGYIQIMQIIASEAAAPGTGAAIAAETPLSQTRPSRAVTVPGAGRDAIATLEAQGALILSGVDFASGAASLGDGPFPMLDALVDYLAENPDRRLLLVGHTDATGSLAGNRALSQRRAGIVAAYLRAAGADPDRITAEGAGFLAPIASNLTEAGRRANRRVEAVLLPRD</sequence>
<keyword evidence="2 4" id="KW-0472">Membrane</keyword>
<dbReference type="Proteomes" id="UP000186684">
    <property type="component" value="Unassembled WGS sequence"/>
</dbReference>
<dbReference type="AlphaFoldDB" id="A0A1N7K9C8"/>
<protein>
    <submittedName>
        <fullName evidence="6">OmpA-OmpF porin, OOP family</fullName>
    </submittedName>
</protein>
<dbReference type="GO" id="GO:0009279">
    <property type="term" value="C:cell outer membrane"/>
    <property type="evidence" value="ECO:0007669"/>
    <property type="project" value="UniProtKB-SubCell"/>
</dbReference>
<dbReference type="STRING" id="633194.SAMN05421759_101555"/>
<dbReference type="PROSITE" id="PS51123">
    <property type="entry name" value="OMPA_2"/>
    <property type="match status" value="1"/>
</dbReference>
<dbReference type="PANTHER" id="PTHR30329">
    <property type="entry name" value="STATOR ELEMENT OF FLAGELLAR MOTOR COMPLEX"/>
    <property type="match status" value="1"/>
</dbReference>
<evidence type="ECO:0000313" key="6">
    <source>
        <dbReference type="EMBL" id="SIS58152.1"/>
    </source>
</evidence>
<dbReference type="InterPro" id="IPR006665">
    <property type="entry name" value="OmpA-like"/>
</dbReference>
<keyword evidence="3" id="KW-0998">Cell outer membrane</keyword>
<reference evidence="7" key="1">
    <citation type="submission" date="2017-01" db="EMBL/GenBank/DDBJ databases">
        <authorList>
            <person name="Varghese N."/>
            <person name="Submissions S."/>
        </authorList>
    </citation>
    <scope>NUCLEOTIDE SEQUENCE [LARGE SCALE GENOMIC DNA]</scope>
    <source>
        <strain evidence="7">DSM 29430</strain>
    </source>
</reference>
<dbReference type="OrthoDB" id="9792021at2"/>
<dbReference type="SUPFAM" id="SSF103088">
    <property type="entry name" value="OmpA-like"/>
    <property type="match status" value="1"/>
</dbReference>
<evidence type="ECO:0000256" key="3">
    <source>
        <dbReference type="ARBA" id="ARBA00023237"/>
    </source>
</evidence>
<organism evidence="6 7">
    <name type="scientific">Roseivivax lentus</name>
    <dbReference type="NCBI Taxonomy" id="633194"/>
    <lineage>
        <taxon>Bacteria</taxon>
        <taxon>Pseudomonadati</taxon>
        <taxon>Pseudomonadota</taxon>
        <taxon>Alphaproteobacteria</taxon>
        <taxon>Rhodobacterales</taxon>
        <taxon>Roseobacteraceae</taxon>
        <taxon>Roseivivax</taxon>
    </lineage>
</organism>
<dbReference type="InterPro" id="IPR050330">
    <property type="entry name" value="Bact_OuterMem_StrucFunc"/>
</dbReference>
<dbReference type="InterPro" id="IPR006664">
    <property type="entry name" value="OMP_bac"/>
</dbReference>
<keyword evidence="7" id="KW-1185">Reference proteome</keyword>